<dbReference type="PANTHER" id="PTHR11228:SF22">
    <property type="entry name" value="PEPTIDE BIOSYNTHESIS PROTEIN YYDG-RELATED"/>
    <property type="match status" value="1"/>
</dbReference>
<dbReference type="PANTHER" id="PTHR11228">
    <property type="entry name" value="RADICAL SAM DOMAIN PROTEIN"/>
    <property type="match status" value="1"/>
</dbReference>
<name>A0ABU8BHH3_9BRAD</name>
<dbReference type="Pfam" id="PF04055">
    <property type="entry name" value="Radical_SAM"/>
    <property type="match status" value="1"/>
</dbReference>
<evidence type="ECO:0000313" key="7">
    <source>
        <dbReference type="EMBL" id="MEH2558001.1"/>
    </source>
</evidence>
<evidence type="ECO:0000256" key="5">
    <source>
        <dbReference type="ARBA" id="ARBA00023014"/>
    </source>
</evidence>
<proteinExistence type="predicted"/>
<dbReference type="CDD" id="cd01335">
    <property type="entry name" value="Radical_SAM"/>
    <property type="match status" value="1"/>
</dbReference>
<evidence type="ECO:0000259" key="6">
    <source>
        <dbReference type="PROSITE" id="PS51918"/>
    </source>
</evidence>
<evidence type="ECO:0000256" key="3">
    <source>
        <dbReference type="ARBA" id="ARBA00022723"/>
    </source>
</evidence>
<dbReference type="PROSITE" id="PS51918">
    <property type="entry name" value="RADICAL_SAM"/>
    <property type="match status" value="1"/>
</dbReference>
<accession>A0ABU8BHH3</accession>
<dbReference type="SUPFAM" id="SSF102114">
    <property type="entry name" value="Radical SAM enzymes"/>
    <property type="match status" value="1"/>
</dbReference>
<reference evidence="7 8" key="1">
    <citation type="submission" date="2024-02" db="EMBL/GenBank/DDBJ databases">
        <title>Adaptive strategies in a cosmopolitan and abundant soil bacterium.</title>
        <authorList>
            <person name="Carini P."/>
        </authorList>
    </citation>
    <scope>NUCLEOTIDE SEQUENCE [LARGE SCALE GENOMIC DNA]</scope>
    <source>
        <strain evidence="7 8">AZCC 1608</strain>
    </source>
</reference>
<dbReference type="SFLD" id="SFLDG01067">
    <property type="entry name" value="SPASM/twitch_domain_containing"/>
    <property type="match status" value="1"/>
</dbReference>
<dbReference type="InterPro" id="IPR058240">
    <property type="entry name" value="rSAM_sf"/>
</dbReference>
<dbReference type="EMBL" id="JAZHRV010000001">
    <property type="protein sequence ID" value="MEH2558001.1"/>
    <property type="molecule type" value="Genomic_DNA"/>
</dbReference>
<organism evidence="7 8">
    <name type="scientific">Bradyrhizobium algeriense</name>
    <dbReference type="NCBI Taxonomy" id="634784"/>
    <lineage>
        <taxon>Bacteria</taxon>
        <taxon>Pseudomonadati</taxon>
        <taxon>Pseudomonadota</taxon>
        <taxon>Alphaproteobacteria</taxon>
        <taxon>Hyphomicrobiales</taxon>
        <taxon>Nitrobacteraceae</taxon>
        <taxon>Bradyrhizobium</taxon>
    </lineage>
</organism>
<evidence type="ECO:0000256" key="2">
    <source>
        <dbReference type="ARBA" id="ARBA00022691"/>
    </source>
</evidence>
<evidence type="ECO:0000313" key="8">
    <source>
        <dbReference type="Proteomes" id="UP001364224"/>
    </source>
</evidence>
<evidence type="ECO:0000256" key="1">
    <source>
        <dbReference type="ARBA" id="ARBA00001966"/>
    </source>
</evidence>
<gene>
    <name evidence="7" type="ORF">V1286_005530</name>
</gene>
<sequence>MGFFMRANANVELDAGTKTFASGLLPDLIAALRRSRKGDLVAVISGDPSIGPELEAWCRFTHNSLVDTAVEKGRTRWVLRYGEAPENVGEDRRVGSRLWLYTNFDCNLSCDYCCVRSSPKAPRRALGIERVRQIATEAAELGVGEIFVTGGEPFMLLNIGEILAACAAAAPTTVLTNGMLFAGSRLATLRSLPRERVTFQISLDSPTPERHDSHRGKGTWARAWKGIERARAEGFRVRLAATVSTDAEADEFRSFLDAHDISEENRVIRRIALRGSATHGIALARADLVPEITITAEGVFWHPVGAEDDDLLVSREIFPLAESFAAVRRAFDRESEHQRRLAMIFNCA</sequence>
<dbReference type="InterPro" id="IPR007197">
    <property type="entry name" value="rSAM"/>
</dbReference>
<keyword evidence="8" id="KW-1185">Reference proteome</keyword>
<keyword evidence="4" id="KW-0408">Iron</keyword>
<keyword evidence="3" id="KW-0479">Metal-binding</keyword>
<protein>
    <submittedName>
        <fullName evidence="7">Organic radical activating enzyme</fullName>
    </submittedName>
</protein>
<dbReference type="Gene3D" id="3.20.20.70">
    <property type="entry name" value="Aldolase class I"/>
    <property type="match status" value="1"/>
</dbReference>
<dbReference type="InterPro" id="IPR013785">
    <property type="entry name" value="Aldolase_TIM"/>
</dbReference>
<dbReference type="SFLD" id="SFLDS00029">
    <property type="entry name" value="Radical_SAM"/>
    <property type="match status" value="1"/>
</dbReference>
<dbReference type="Proteomes" id="UP001364224">
    <property type="component" value="Unassembled WGS sequence"/>
</dbReference>
<dbReference type="InterPro" id="IPR050377">
    <property type="entry name" value="Radical_SAM_PqqE_MftC-like"/>
</dbReference>
<keyword evidence="2" id="KW-0949">S-adenosyl-L-methionine</keyword>
<comment type="cofactor">
    <cofactor evidence="1">
        <name>[4Fe-4S] cluster</name>
        <dbReference type="ChEBI" id="CHEBI:49883"/>
    </cofactor>
</comment>
<evidence type="ECO:0000256" key="4">
    <source>
        <dbReference type="ARBA" id="ARBA00023004"/>
    </source>
</evidence>
<feature type="domain" description="Radical SAM core" evidence="6">
    <location>
        <begin position="92"/>
        <end position="303"/>
    </location>
</feature>
<comment type="caution">
    <text evidence="7">The sequence shown here is derived from an EMBL/GenBank/DDBJ whole genome shotgun (WGS) entry which is preliminary data.</text>
</comment>
<keyword evidence="5" id="KW-0411">Iron-sulfur</keyword>
<dbReference type="RefSeq" id="WP_334484772.1">
    <property type="nucleotide sequence ID" value="NZ_JAZHRV010000001.1"/>
</dbReference>